<dbReference type="InterPro" id="IPR036250">
    <property type="entry name" value="AcylCo_DH-like_C"/>
</dbReference>
<organism evidence="1 2">
    <name type="scientific">Richelia intracellularis HH01</name>
    <dbReference type="NCBI Taxonomy" id="1165094"/>
    <lineage>
        <taxon>Bacteria</taxon>
        <taxon>Bacillati</taxon>
        <taxon>Cyanobacteriota</taxon>
        <taxon>Cyanophyceae</taxon>
        <taxon>Nostocales</taxon>
        <taxon>Nostocaceae</taxon>
        <taxon>Richelia</taxon>
    </lineage>
</organism>
<dbReference type="Gene3D" id="1.20.140.10">
    <property type="entry name" value="Butyryl-CoA Dehydrogenase, subunit A, domain 3"/>
    <property type="match status" value="1"/>
</dbReference>
<proteinExistence type="predicted"/>
<keyword evidence="2" id="KW-1185">Reference proteome</keyword>
<dbReference type="EMBL" id="CAIY01000088">
    <property type="protein sequence ID" value="CCH68390.1"/>
    <property type="molecule type" value="Genomic_DNA"/>
</dbReference>
<dbReference type="STRING" id="1165094.RINTHH_22350"/>
<dbReference type="SUPFAM" id="SSF47203">
    <property type="entry name" value="Acyl-CoA dehydrogenase C-terminal domain-like"/>
    <property type="match status" value="1"/>
</dbReference>
<evidence type="ECO:0000313" key="2">
    <source>
        <dbReference type="Proteomes" id="UP000053051"/>
    </source>
</evidence>
<name>M1X3D6_9NOST</name>
<reference evidence="1 2" key="1">
    <citation type="submission" date="2012-05" db="EMBL/GenBank/DDBJ databases">
        <authorList>
            <person name="Hilton J."/>
        </authorList>
    </citation>
    <scope>NUCLEOTIDE SEQUENCE [LARGE SCALE GENOMIC DNA]</scope>
    <source>
        <strain evidence="1 2">HH01</strain>
    </source>
</reference>
<dbReference type="Proteomes" id="UP000053051">
    <property type="component" value="Unassembled WGS sequence"/>
</dbReference>
<reference evidence="2" key="2">
    <citation type="submission" date="2016-01" db="EMBL/GenBank/DDBJ databases">
        <title>Diatom-associated endosymboitic cyanobacterium lacks core nitrogen metabolism enzymes.</title>
        <authorList>
            <person name="Hilton J.A."/>
            <person name="Foster R.A."/>
            <person name="Tripp H.J."/>
            <person name="Carter B.J."/>
            <person name="Zehr J.P."/>
            <person name="Villareal T.A."/>
        </authorList>
    </citation>
    <scope>NUCLEOTIDE SEQUENCE [LARGE SCALE GENOMIC DNA]</scope>
    <source>
        <strain evidence="2">HH01</strain>
    </source>
</reference>
<comment type="caution">
    <text evidence="1">The sequence shown here is derived from an EMBL/GenBank/DDBJ whole genome shotgun (WGS) entry which is preliminary data.</text>
</comment>
<sequence>MFGIIPFRETKQSTGGMIKFSQPAKLAAMTSTNTVSSNISGYCLPVEQVIFTKTAGWMNDNDKSNILSASFLATGCAIAGLNIIAASSQQKSLPFITDSFVFLHQELANCRAAIRKAQKNSQTEFSEKMHLRSWAIELANRISHAAVVVSGGAANYSHHNAQRIYREALVFTVTGQTTAIMAATLTRLVMKEVKE</sequence>
<protein>
    <submittedName>
        <fullName evidence="1">Acyl-CoA dehydrogenase family protein</fullName>
    </submittedName>
</protein>
<dbReference type="GO" id="GO:0016627">
    <property type="term" value="F:oxidoreductase activity, acting on the CH-CH group of donors"/>
    <property type="evidence" value="ECO:0007669"/>
    <property type="project" value="InterPro"/>
</dbReference>
<accession>M1X3D6</accession>
<evidence type="ECO:0000313" key="1">
    <source>
        <dbReference type="EMBL" id="CCH68390.1"/>
    </source>
</evidence>
<gene>
    <name evidence="1" type="ORF">RINTHH_22350</name>
</gene>
<dbReference type="AlphaFoldDB" id="M1X3D6"/>